<dbReference type="GO" id="GO:0003824">
    <property type="term" value="F:catalytic activity"/>
    <property type="evidence" value="ECO:0007669"/>
    <property type="project" value="UniProtKB-ARBA"/>
</dbReference>
<dbReference type="InterPro" id="IPR000073">
    <property type="entry name" value="AB_hydrolase_1"/>
</dbReference>
<dbReference type="PANTHER" id="PTHR43798">
    <property type="entry name" value="MONOACYLGLYCEROL LIPASE"/>
    <property type="match status" value="1"/>
</dbReference>
<dbReference type="PRINTS" id="PR00111">
    <property type="entry name" value="ABHYDROLASE"/>
</dbReference>
<dbReference type="SUPFAM" id="SSF53474">
    <property type="entry name" value="alpha/beta-Hydrolases"/>
    <property type="match status" value="1"/>
</dbReference>
<dbReference type="AlphaFoldDB" id="A0A2N3V6E3"/>
<name>A0A2N3V6E3_9NOCA</name>
<comment type="caution">
    <text evidence="2">The sequence shown here is derived from an EMBL/GenBank/DDBJ whole genome shotgun (WGS) entry which is preliminary data.</text>
</comment>
<accession>A0A2N3V6E3</accession>
<gene>
    <name evidence="2" type="ORF">ATK86_1522</name>
</gene>
<feature type="domain" description="AB hydrolase-1" evidence="1">
    <location>
        <begin position="30"/>
        <end position="270"/>
    </location>
</feature>
<dbReference type="EMBL" id="PJMW01000002">
    <property type="protein sequence ID" value="PKV77193.1"/>
    <property type="molecule type" value="Genomic_DNA"/>
</dbReference>
<dbReference type="Proteomes" id="UP000233766">
    <property type="component" value="Unassembled WGS sequence"/>
</dbReference>
<dbReference type="OrthoDB" id="3400345at2"/>
<proteinExistence type="predicted"/>
<dbReference type="Gene3D" id="3.40.50.1820">
    <property type="entry name" value="alpha/beta hydrolase"/>
    <property type="match status" value="1"/>
</dbReference>
<reference evidence="2 3" key="1">
    <citation type="submission" date="2017-12" db="EMBL/GenBank/DDBJ databases">
        <title>Sequencing the genomes of 1000 Actinobacteria strains.</title>
        <authorList>
            <person name="Klenk H.-P."/>
        </authorList>
    </citation>
    <scope>NUCLEOTIDE SEQUENCE [LARGE SCALE GENOMIC DNA]</scope>
    <source>
        <strain evidence="2 3">DSM 44489</strain>
    </source>
</reference>
<dbReference type="RefSeq" id="WP_101463907.1">
    <property type="nucleotide sequence ID" value="NZ_PJMW01000002.1"/>
</dbReference>
<keyword evidence="3" id="KW-1185">Reference proteome</keyword>
<dbReference type="InterPro" id="IPR050266">
    <property type="entry name" value="AB_hydrolase_sf"/>
</dbReference>
<dbReference type="Pfam" id="PF00561">
    <property type="entry name" value="Abhydrolase_1"/>
    <property type="match status" value="1"/>
</dbReference>
<protein>
    <submittedName>
        <fullName evidence="2">Pimeloyl-ACP methyl ester carboxylesterase</fullName>
    </submittedName>
</protein>
<sequence length="288" mass="31325">MGISSALGPAHEIALSSGRIRYHDTGTGSPVVFVHGLLVNADIWRGVVPGLVAAGHRCLAPDWPLGSHTIAMPDADLSPTGIADLIAEFLDALDLTDVTIVANDTGGALTQILMTRRPERIGRVVLAAVDCYEVFPPQPFAGLLKMARIPGVIRPLLAPMRFQLVQRLPLGFGMVTKHALPQDIAQSYLGPARRHAAIRDDLRRFAAGVDNRCTIAAAERFRTVDAPVLVVWSTEDRLFPMALAERLVADLPRASLRTLDNSYTFIPEDRPELLTELIVEFTRLHAAP</sequence>
<dbReference type="InterPro" id="IPR029058">
    <property type="entry name" value="AB_hydrolase_fold"/>
</dbReference>
<evidence type="ECO:0000259" key="1">
    <source>
        <dbReference type="Pfam" id="PF00561"/>
    </source>
</evidence>
<evidence type="ECO:0000313" key="2">
    <source>
        <dbReference type="EMBL" id="PKV77193.1"/>
    </source>
</evidence>
<evidence type="ECO:0000313" key="3">
    <source>
        <dbReference type="Proteomes" id="UP000233766"/>
    </source>
</evidence>
<organism evidence="2 3">
    <name type="scientific">Nocardia fluminea</name>
    <dbReference type="NCBI Taxonomy" id="134984"/>
    <lineage>
        <taxon>Bacteria</taxon>
        <taxon>Bacillati</taxon>
        <taxon>Actinomycetota</taxon>
        <taxon>Actinomycetes</taxon>
        <taxon>Mycobacteriales</taxon>
        <taxon>Nocardiaceae</taxon>
        <taxon>Nocardia</taxon>
    </lineage>
</organism>